<dbReference type="AlphaFoldDB" id="A0A1X7IGJ7"/>
<dbReference type="InterPro" id="IPR018085">
    <property type="entry name" value="Ura-DNA_Glyclase_AS"/>
</dbReference>
<keyword evidence="7 9" id="KW-0378">Hydrolase</keyword>
<keyword evidence="8 9" id="KW-0234">DNA repair</keyword>
<comment type="similarity">
    <text evidence="3 9 11">Belongs to the uracil-DNA glycosylase (UDG) superfamily. UNG family.</text>
</comment>
<dbReference type="Gene3D" id="3.40.470.10">
    <property type="entry name" value="Uracil-DNA glycosylase-like domain"/>
    <property type="match status" value="1"/>
</dbReference>
<evidence type="ECO:0000256" key="11">
    <source>
        <dbReference type="RuleBase" id="RU003780"/>
    </source>
</evidence>
<dbReference type="NCBIfam" id="NF003589">
    <property type="entry name" value="PRK05254.1-2"/>
    <property type="match status" value="1"/>
</dbReference>
<evidence type="ECO:0000256" key="1">
    <source>
        <dbReference type="ARBA" id="ARBA00001400"/>
    </source>
</evidence>
<keyword evidence="6 9" id="KW-0227">DNA damage</keyword>
<proteinExistence type="inferred from homology"/>
<dbReference type="Pfam" id="PF03167">
    <property type="entry name" value="UDG"/>
    <property type="match status" value="1"/>
</dbReference>
<dbReference type="STRING" id="1852522.SAMN06295960_0439"/>
<reference evidence="13 14" key="1">
    <citation type="submission" date="2017-04" db="EMBL/GenBank/DDBJ databases">
        <authorList>
            <person name="Afonso C.L."/>
            <person name="Miller P.J."/>
            <person name="Scott M.A."/>
            <person name="Spackman E."/>
            <person name="Goraichik I."/>
            <person name="Dimitrov K.M."/>
            <person name="Suarez D.L."/>
            <person name="Swayne D.E."/>
        </authorList>
    </citation>
    <scope>NUCLEOTIDE SEQUENCE [LARGE SCALE GENOMIC DNA]</scope>
    <source>
        <strain evidence="13 14">11</strain>
    </source>
</reference>
<feature type="domain" description="Uracil-DNA glycosylase-like" evidence="12">
    <location>
        <begin position="50"/>
        <end position="210"/>
    </location>
</feature>
<comment type="function">
    <text evidence="2 9 11">Excises uracil residues from the DNA which can arise as a result of misincorporation of dUMP residues by DNA polymerase or due to deamination of cytosine.</text>
</comment>
<dbReference type="Proteomes" id="UP000193834">
    <property type="component" value="Unassembled WGS sequence"/>
</dbReference>
<dbReference type="FunFam" id="3.40.470.10:FF:000001">
    <property type="entry name" value="Uracil-DNA glycosylase"/>
    <property type="match status" value="1"/>
</dbReference>
<dbReference type="GO" id="GO:0097510">
    <property type="term" value="P:base-excision repair, AP site formation via deaminated base removal"/>
    <property type="evidence" value="ECO:0007669"/>
    <property type="project" value="TreeGrafter"/>
</dbReference>
<evidence type="ECO:0000259" key="12">
    <source>
        <dbReference type="SMART" id="SM00986"/>
    </source>
</evidence>
<dbReference type="SMART" id="SM00986">
    <property type="entry name" value="UDG"/>
    <property type="match status" value="1"/>
</dbReference>
<dbReference type="RefSeq" id="WP_085492706.1">
    <property type="nucleotide sequence ID" value="NZ_FXAZ01000001.1"/>
</dbReference>
<dbReference type="GO" id="GO:0004844">
    <property type="term" value="F:uracil DNA N-glycosylase activity"/>
    <property type="evidence" value="ECO:0007669"/>
    <property type="project" value="UniProtKB-UniRule"/>
</dbReference>
<dbReference type="OrthoDB" id="9804372at2"/>
<dbReference type="EMBL" id="FXAZ01000001">
    <property type="protein sequence ID" value="SMG13917.1"/>
    <property type="molecule type" value="Genomic_DNA"/>
</dbReference>
<keyword evidence="14" id="KW-1185">Reference proteome</keyword>
<dbReference type="InterPro" id="IPR036895">
    <property type="entry name" value="Uracil-DNA_glycosylase-like_sf"/>
</dbReference>
<dbReference type="PROSITE" id="PS00130">
    <property type="entry name" value="U_DNA_GLYCOSYLASE"/>
    <property type="match status" value="1"/>
</dbReference>
<dbReference type="CDD" id="cd10027">
    <property type="entry name" value="UDG-F1-like"/>
    <property type="match status" value="1"/>
</dbReference>
<dbReference type="NCBIfam" id="NF003591">
    <property type="entry name" value="PRK05254.1-4"/>
    <property type="match status" value="1"/>
</dbReference>
<dbReference type="PANTHER" id="PTHR11264:SF0">
    <property type="entry name" value="URACIL-DNA GLYCOSYLASE"/>
    <property type="match status" value="1"/>
</dbReference>
<dbReference type="NCBIfam" id="TIGR00628">
    <property type="entry name" value="ung"/>
    <property type="match status" value="1"/>
</dbReference>
<dbReference type="PANTHER" id="PTHR11264">
    <property type="entry name" value="URACIL-DNA GLYCOSYLASE"/>
    <property type="match status" value="1"/>
</dbReference>
<dbReference type="InterPro" id="IPR005122">
    <property type="entry name" value="Uracil-DNA_glycosylase-like"/>
</dbReference>
<dbReference type="NCBIfam" id="NF003588">
    <property type="entry name" value="PRK05254.1-1"/>
    <property type="match status" value="1"/>
</dbReference>
<gene>
    <name evidence="9" type="primary">ung</name>
    <name evidence="13" type="ORF">SAMN06295960_0439</name>
</gene>
<comment type="catalytic activity">
    <reaction evidence="1 9 11">
        <text>Hydrolyzes single-stranded DNA or mismatched double-stranded DNA and polynucleotides, releasing free uracil.</text>
        <dbReference type="EC" id="3.2.2.27"/>
    </reaction>
</comment>
<organism evidence="13 14">
    <name type="scientific">Paenibacillus aquistagni</name>
    <dbReference type="NCBI Taxonomy" id="1852522"/>
    <lineage>
        <taxon>Bacteria</taxon>
        <taxon>Bacillati</taxon>
        <taxon>Bacillota</taxon>
        <taxon>Bacilli</taxon>
        <taxon>Bacillales</taxon>
        <taxon>Paenibacillaceae</taxon>
        <taxon>Paenibacillus</taxon>
    </lineage>
</organism>
<evidence type="ECO:0000256" key="9">
    <source>
        <dbReference type="HAMAP-Rule" id="MF_00148"/>
    </source>
</evidence>
<feature type="active site" description="Proton acceptor" evidence="9 10">
    <location>
        <position position="65"/>
    </location>
</feature>
<evidence type="ECO:0000313" key="13">
    <source>
        <dbReference type="EMBL" id="SMG13917.1"/>
    </source>
</evidence>
<dbReference type="EC" id="3.2.2.27" evidence="4 9"/>
<evidence type="ECO:0000313" key="14">
    <source>
        <dbReference type="Proteomes" id="UP000193834"/>
    </source>
</evidence>
<dbReference type="SMART" id="SM00987">
    <property type="entry name" value="UreE_C"/>
    <property type="match status" value="1"/>
</dbReference>
<evidence type="ECO:0000256" key="4">
    <source>
        <dbReference type="ARBA" id="ARBA00012030"/>
    </source>
</evidence>
<evidence type="ECO:0000256" key="2">
    <source>
        <dbReference type="ARBA" id="ARBA00002631"/>
    </source>
</evidence>
<name>A0A1X7IGJ7_9BACL</name>
<sequence>MSFKIENDWKDLLHDEVRKPYFKQLWGWLLQQYDKERIYPPLDHVFTAFRLTPYQDVKVVIVGQDPYHGPGQAHGLSFSVLPGVRIPPSLLNMLKECAEDMGTTMPNHGYLESWARQGVLMLNTVMTVQEGQANSHKGMGWENFTDHVITRLNDREDPIVFVLWGSHAQAKMKMIDCSKHHIIKAPHPSPLSAHRGFFGSRPYSKINETLRAWGIEEIDWQLPML</sequence>
<comment type="subcellular location">
    <subcellularLocation>
        <location evidence="9">Cytoplasm</location>
    </subcellularLocation>
</comment>
<dbReference type="SUPFAM" id="SSF52141">
    <property type="entry name" value="Uracil-DNA glycosylase-like"/>
    <property type="match status" value="1"/>
</dbReference>
<evidence type="ECO:0000256" key="10">
    <source>
        <dbReference type="PROSITE-ProRule" id="PRU10072"/>
    </source>
</evidence>
<accession>A0A1X7IGJ7</accession>
<evidence type="ECO:0000256" key="7">
    <source>
        <dbReference type="ARBA" id="ARBA00022801"/>
    </source>
</evidence>
<evidence type="ECO:0000256" key="8">
    <source>
        <dbReference type="ARBA" id="ARBA00023204"/>
    </source>
</evidence>
<protein>
    <recommendedName>
        <fullName evidence="5 9">Uracil-DNA glycosylase</fullName>
        <shortName evidence="9">UDG</shortName>
        <ecNumber evidence="4 9">3.2.2.27</ecNumber>
    </recommendedName>
</protein>
<keyword evidence="9" id="KW-0963">Cytoplasm</keyword>
<dbReference type="NCBIfam" id="NF003592">
    <property type="entry name" value="PRK05254.1-5"/>
    <property type="match status" value="1"/>
</dbReference>
<dbReference type="HAMAP" id="MF_00148">
    <property type="entry name" value="UDG"/>
    <property type="match status" value="1"/>
</dbReference>
<dbReference type="InterPro" id="IPR002043">
    <property type="entry name" value="UDG_fam1"/>
</dbReference>
<dbReference type="GO" id="GO:0005737">
    <property type="term" value="C:cytoplasm"/>
    <property type="evidence" value="ECO:0007669"/>
    <property type="project" value="UniProtKB-SubCell"/>
</dbReference>
<evidence type="ECO:0000256" key="3">
    <source>
        <dbReference type="ARBA" id="ARBA00008184"/>
    </source>
</evidence>
<evidence type="ECO:0000256" key="5">
    <source>
        <dbReference type="ARBA" id="ARBA00018429"/>
    </source>
</evidence>
<evidence type="ECO:0000256" key="6">
    <source>
        <dbReference type="ARBA" id="ARBA00022763"/>
    </source>
</evidence>